<accession>A0A7J3VUF8</accession>
<evidence type="ECO:0000256" key="1">
    <source>
        <dbReference type="ARBA" id="ARBA00010996"/>
    </source>
</evidence>
<dbReference type="PANTHER" id="PTHR12151">
    <property type="entry name" value="ELECTRON TRANSPORT PROTIN SCO1/SENC FAMILY MEMBER"/>
    <property type="match status" value="1"/>
</dbReference>
<proteinExistence type="inferred from homology"/>
<feature type="binding site" evidence="3">
    <location>
        <position position="81"/>
    </location>
    <ligand>
        <name>Cu cation</name>
        <dbReference type="ChEBI" id="CHEBI:23378"/>
    </ligand>
</feature>
<evidence type="ECO:0000256" key="3">
    <source>
        <dbReference type="PIRSR" id="PIRSR603782-1"/>
    </source>
</evidence>
<evidence type="ECO:0000256" key="2">
    <source>
        <dbReference type="ARBA" id="ARBA00023008"/>
    </source>
</evidence>
<feature type="binding site" evidence="3">
    <location>
        <position position="163"/>
    </location>
    <ligand>
        <name>Cu cation</name>
        <dbReference type="ChEBI" id="CHEBI:23378"/>
    </ligand>
</feature>
<dbReference type="PROSITE" id="PS51352">
    <property type="entry name" value="THIOREDOXIN_2"/>
    <property type="match status" value="1"/>
</dbReference>
<evidence type="ECO:0000259" key="5">
    <source>
        <dbReference type="PROSITE" id="PS51352"/>
    </source>
</evidence>
<comment type="caution">
    <text evidence="6">The sequence shown here is derived from an EMBL/GenBank/DDBJ whole genome shotgun (WGS) entry which is preliminary data.</text>
</comment>
<dbReference type="InterPro" id="IPR013766">
    <property type="entry name" value="Thioredoxin_domain"/>
</dbReference>
<keyword evidence="2 3" id="KW-0186">Copper</keyword>
<feature type="domain" description="Thioredoxin" evidence="5">
    <location>
        <begin position="39"/>
        <end position="197"/>
    </location>
</feature>
<dbReference type="Gene3D" id="3.40.30.10">
    <property type="entry name" value="Glutaredoxin"/>
    <property type="match status" value="1"/>
</dbReference>
<keyword evidence="4" id="KW-1015">Disulfide bond</keyword>
<feature type="disulfide bond" description="Redox-active" evidence="4">
    <location>
        <begin position="77"/>
        <end position="81"/>
    </location>
</feature>
<reference evidence="6" key="1">
    <citation type="journal article" date="2020" name="mSystems">
        <title>Genome- and Community-Level Interaction Insights into Carbon Utilization and Element Cycling Functions of Hydrothermarchaeota in Hydrothermal Sediment.</title>
        <authorList>
            <person name="Zhou Z."/>
            <person name="Liu Y."/>
            <person name="Xu W."/>
            <person name="Pan J."/>
            <person name="Luo Z.H."/>
            <person name="Li M."/>
        </authorList>
    </citation>
    <scope>NUCLEOTIDE SEQUENCE [LARGE SCALE GENOMIC DNA]</scope>
    <source>
        <strain evidence="6">SpSt-1074</strain>
    </source>
</reference>
<keyword evidence="3" id="KW-0479">Metal-binding</keyword>
<dbReference type="AlphaFoldDB" id="A0A7J3VUF8"/>
<evidence type="ECO:0000256" key="4">
    <source>
        <dbReference type="PIRSR" id="PIRSR603782-2"/>
    </source>
</evidence>
<dbReference type="EMBL" id="DRXH01000164">
    <property type="protein sequence ID" value="HHM44585.1"/>
    <property type="molecule type" value="Genomic_DNA"/>
</dbReference>
<evidence type="ECO:0000313" key="6">
    <source>
        <dbReference type="EMBL" id="HHM44585.1"/>
    </source>
</evidence>
<dbReference type="GO" id="GO:0046872">
    <property type="term" value="F:metal ion binding"/>
    <property type="evidence" value="ECO:0007669"/>
    <property type="project" value="UniProtKB-KW"/>
</dbReference>
<dbReference type="InterPro" id="IPR036249">
    <property type="entry name" value="Thioredoxin-like_sf"/>
</dbReference>
<organism evidence="6">
    <name type="scientific">Caldiarchaeum subterraneum</name>
    <dbReference type="NCBI Taxonomy" id="311458"/>
    <lineage>
        <taxon>Archaea</taxon>
        <taxon>Nitrososphaerota</taxon>
        <taxon>Candidatus Caldarchaeales</taxon>
        <taxon>Candidatus Caldarchaeaceae</taxon>
        <taxon>Candidatus Caldarchaeum</taxon>
    </lineage>
</organism>
<feature type="binding site" evidence="3">
    <location>
        <position position="77"/>
    </location>
    <ligand>
        <name>Cu cation</name>
        <dbReference type="ChEBI" id="CHEBI:23378"/>
    </ligand>
</feature>
<protein>
    <submittedName>
        <fullName evidence="6">SCO family protein</fullName>
    </submittedName>
</protein>
<name>A0A7J3VUF8_CALS0</name>
<gene>
    <name evidence="6" type="ORF">ENM31_04740</name>
</gene>
<dbReference type="SUPFAM" id="SSF52833">
    <property type="entry name" value="Thioredoxin-like"/>
    <property type="match status" value="1"/>
</dbReference>
<dbReference type="Pfam" id="PF02630">
    <property type="entry name" value="SCO1-SenC"/>
    <property type="match status" value="1"/>
</dbReference>
<dbReference type="InterPro" id="IPR003782">
    <property type="entry name" value="SCO1/SenC"/>
</dbReference>
<dbReference type="PANTHER" id="PTHR12151:SF25">
    <property type="entry name" value="LINALOOL DEHYDRATASE_ISOMERASE DOMAIN-CONTAINING PROTEIN"/>
    <property type="match status" value="1"/>
</dbReference>
<sequence length="197" mass="21497">MKDKKLLVAPLSAILLASSLLFFFSQAGDGVGAAGGDYIASGRPLPGFSLKNTRGEVVSLDSFRGKVVLVFLGYTSCPDVCPMALKKYAEVERLLGNRADEVVMLFITTDPQRDTPSTLEKFVAGFSPNIVALTGTWEELAAVWQKYHARPLEQASEGSYVTHSAVIYVGDRSLVLRKILTPEMPAEEMAREIKKLI</sequence>
<dbReference type="CDD" id="cd02968">
    <property type="entry name" value="SCO"/>
    <property type="match status" value="1"/>
</dbReference>
<comment type="similarity">
    <text evidence="1">Belongs to the SCO1/2 family.</text>
</comment>